<dbReference type="Proteomes" id="UP000773614">
    <property type="component" value="Unassembled WGS sequence"/>
</dbReference>
<dbReference type="InterPro" id="IPR001173">
    <property type="entry name" value="Glyco_trans_2-like"/>
</dbReference>
<gene>
    <name evidence="2" type="ORF">E4O86_02410</name>
</gene>
<keyword evidence="3" id="KW-1185">Reference proteome</keyword>
<evidence type="ECO:0000313" key="3">
    <source>
        <dbReference type="Proteomes" id="UP000773614"/>
    </source>
</evidence>
<accession>A0A964T1B8</accession>
<dbReference type="Pfam" id="PF00535">
    <property type="entry name" value="Glycos_transf_2"/>
    <property type="match status" value="1"/>
</dbReference>
<comment type="caution">
    <text evidence="2">The sequence shown here is derived from an EMBL/GenBank/DDBJ whole genome shotgun (WGS) entry which is preliminary data.</text>
</comment>
<dbReference type="InterPro" id="IPR029044">
    <property type="entry name" value="Nucleotide-diphossugar_trans"/>
</dbReference>
<evidence type="ECO:0000259" key="1">
    <source>
        <dbReference type="Pfam" id="PF00535"/>
    </source>
</evidence>
<sequence>MTEPAASIVVISHEMARELPRTLLSLSPAYQRCCSPGTCEIIVVDNGSARPPAARDFDHLGLDIAVHVFPDPSPSPVAALNFGLSLARAPLICAWIDGARLASPGLVGASIAAARLHPRPVIASPNYHLGPGRQYVTVRQGYDQAEEDRLLASIGWPAEGDRLFEIATPVWHAGELGPMLESNALFLTRAMWDELGGYDPQFDSPGGGAANPDVFIRACELPGVQLVRLKGEATFHQVHGGVSSNASNYAIDVGKAISREYFRIRKRPLTPVRDRGWVFDTRSGQLCLDA</sequence>
<protein>
    <submittedName>
        <fullName evidence="2">Glycosyltransferase family 2 protein</fullName>
    </submittedName>
</protein>
<reference evidence="2" key="1">
    <citation type="submission" date="2019-03" db="EMBL/GenBank/DDBJ databases">
        <title>Afifella sp. nov., isolated from activated sludge.</title>
        <authorList>
            <person name="Li Q."/>
            <person name="Liu Y."/>
        </authorList>
    </citation>
    <scope>NUCLEOTIDE SEQUENCE</scope>
    <source>
        <strain evidence="2">L72</strain>
    </source>
</reference>
<dbReference type="RefSeq" id="WP_161138922.1">
    <property type="nucleotide sequence ID" value="NZ_SPKJ01000004.1"/>
</dbReference>
<dbReference type="SUPFAM" id="SSF53448">
    <property type="entry name" value="Nucleotide-diphospho-sugar transferases"/>
    <property type="match status" value="1"/>
</dbReference>
<evidence type="ECO:0000313" key="2">
    <source>
        <dbReference type="EMBL" id="MYZ46573.1"/>
    </source>
</evidence>
<dbReference type="EMBL" id="SPKJ01000004">
    <property type="protein sequence ID" value="MYZ46573.1"/>
    <property type="molecule type" value="Genomic_DNA"/>
</dbReference>
<dbReference type="OrthoDB" id="9816424at2"/>
<feature type="domain" description="Glycosyltransferase 2-like" evidence="1">
    <location>
        <begin position="7"/>
        <end position="115"/>
    </location>
</feature>
<name>A0A964T1B8_9HYPH</name>
<dbReference type="Gene3D" id="3.90.550.10">
    <property type="entry name" value="Spore Coat Polysaccharide Biosynthesis Protein SpsA, Chain A"/>
    <property type="match status" value="1"/>
</dbReference>
<dbReference type="AlphaFoldDB" id="A0A964T1B8"/>
<dbReference type="CDD" id="cd00761">
    <property type="entry name" value="Glyco_tranf_GTA_type"/>
    <property type="match status" value="1"/>
</dbReference>
<proteinExistence type="predicted"/>
<organism evidence="2 3">
    <name type="scientific">Propylenella binzhouense</name>
    <dbReference type="NCBI Taxonomy" id="2555902"/>
    <lineage>
        <taxon>Bacteria</taxon>
        <taxon>Pseudomonadati</taxon>
        <taxon>Pseudomonadota</taxon>
        <taxon>Alphaproteobacteria</taxon>
        <taxon>Hyphomicrobiales</taxon>
        <taxon>Propylenellaceae</taxon>
        <taxon>Propylenella</taxon>
    </lineage>
</organism>